<dbReference type="Gene3D" id="3.90.640.10">
    <property type="entry name" value="Actin, Chain A, domain 4"/>
    <property type="match status" value="1"/>
</dbReference>
<dbReference type="GO" id="GO:0005524">
    <property type="term" value="F:ATP binding"/>
    <property type="evidence" value="ECO:0007669"/>
    <property type="project" value="UniProtKB-KW"/>
</dbReference>
<evidence type="ECO:0000313" key="5">
    <source>
        <dbReference type="Proteomes" id="UP000054549"/>
    </source>
</evidence>
<dbReference type="PANTHER" id="PTHR45639:SF32">
    <property type="entry name" value="HEAT SHOCK PROTEIN PDR13"/>
    <property type="match status" value="1"/>
</dbReference>
<dbReference type="GO" id="GO:0005634">
    <property type="term" value="C:nucleus"/>
    <property type="evidence" value="ECO:0007669"/>
    <property type="project" value="TreeGrafter"/>
</dbReference>
<dbReference type="Proteomes" id="UP000054549">
    <property type="component" value="Unassembled WGS sequence"/>
</dbReference>
<dbReference type="FunFam" id="3.90.640.10:FF:000021">
    <property type="entry name" value="Heat shock protein 14"/>
    <property type="match status" value="1"/>
</dbReference>
<dbReference type="OrthoDB" id="29851at2759"/>
<keyword evidence="5" id="KW-1185">Reference proteome</keyword>
<keyword evidence="1" id="KW-0547">Nucleotide-binding</keyword>
<accession>A0A0C2WU43</accession>
<dbReference type="HOGENOM" id="CLU_005965_0_3_1"/>
<dbReference type="PANTHER" id="PTHR45639">
    <property type="entry name" value="HSC70CB, ISOFORM G-RELATED"/>
    <property type="match status" value="1"/>
</dbReference>
<feature type="region of interest" description="Disordered" evidence="3">
    <location>
        <begin position="111"/>
        <end position="140"/>
    </location>
</feature>
<dbReference type="Pfam" id="PF00012">
    <property type="entry name" value="HSP70"/>
    <property type="match status" value="2"/>
</dbReference>
<dbReference type="GO" id="GO:0140662">
    <property type="term" value="F:ATP-dependent protein folding chaperone"/>
    <property type="evidence" value="ECO:0007669"/>
    <property type="project" value="InterPro"/>
</dbReference>
<dbReference type="EMBL" id="KN818243">
    <property type="protein sequence ID" value="KIL65287.1"/>
    <property type="molecule type" value="Genomic_DNA"/>
</dbReference>
<evidence type="ECO:0000256" key="2">
    <source>
        <dbReference type="ARBA" id="ARBA00022840"/>
    </source>
</evidence>
<dbReference type="InterPro" id="IPR043129">
    <property type="entry name" value="ATPase_NBD"/>
</dbReference>
<keyword evidence="2" id="KW-0067">ATP-binding</keyword>
<evidence type="ECO:0000256" key="1">
    <source>
        <dbReference type="ARBA" id="ARBA00022741"/>
    </source>
</evidence>
<dbReference type="AlphaFoldDB" id="A0A0C2WU43"/>
<gene>
    <name evidence="4" type="ORF">M378DRAFT_77180</name>
</gene>
<dbReference type="GO" id="GO:0005829">
    <property type="term" value="C:cytosol"/>
    <property type="evidence" value="ECO:0007669"/>
    <property type="project" value="TreeGrafter"/>
</dbReference>
<feature type="compositionally biased region" description="Polar residues" evidence="3">
    <location>
        <begin position="119"/>
        <end position="135"/>
    </location>
</feature>
<evidence type="ECO:0008006" key="6">
    <source>
        <dbReference type="Google" id="ProtNLM"/>
    </source>
</evidence>
<reference evidence="4 5" key="1">
    <citation type="submission" date="2014-04" db="EMBL/GenBank/DDBJ databases">
        <title>Evolutionary Origins and Diversification of the Mycorrhizal Mutualists.</title>
        <authorList>
            <consortium name="DOE Joint Genome Institute"/>
            <consortium name="Mycorrhizal Genomics Consortium"/>
            <person name="Kohler A."/>
            <person name="Kuo A."/>
            <person name="Nagy L.G."/>
            <person name="Floudas D."/>
            <person name="Copeland A."/>
            <person name="Barry K.W."/>
            <person name="Cichocki N."/>
            <person name="Veneault-Fourrey C."/>
            <person name="LaButti K."/>
            <person name="Lindquist E.A."/>
            <person name="Lipzen A."/>
            <person name="Lundell T."/>
            <person name="Morin E."/>
            <person name="Murat C."/>
            <person name="Riley R."/>
            <person name="Ohm R."/>
            <person name="Sun H."/>
            <person name="Tunlid A."/>
            <person name="Henrissat B."/>
            <person name="Grigoriev I.V."/>
            <person name="Hibbett D.S."/>
            <person name="Martin F."/>
        </authorList>
    </citation>
    <scope>NUCLEOTIDE SEQUENCE [LARGE SCALE GENOMIC DNA]</scope>
    <source>
        <strain evidence="4 5">Koide BX008</strain>
    </source>
</reference>
<proteinExistence type="predicted"/>
<evidence type="ECO:0000313" key="4">
    <source>
        <dbReference type="EMBL" id="KIL65287.1"/>
    </source>
</evidence>
<organism evidence="4 5">
    <name type="scientific">Amanita muscaria (strain Koide BX008)</name>
    <dbReference type="NCBI Taxonomy" id="946122"/>
    <lineage>
        <taxon>Eukaryota</taxon>
        <taxon>Fungi</taxon>
        <taxon>Dikarya</taxon>
        <taxon>Basidiomycota</taxon>
        <taxon>Agaricomycotina</taxon>
        <taxon>Agaricomycetes</taxon>
        <taxon>Agaricomycetidae</taxon>
        <taxon>Agaricales</taxon>
        <taxon>Pluteineae</taxon>
        <taxon>Amanitaceae</taxon>
        <taxon>Amanita</taxon>
    </lineage>
</organism>
<feature type="region of interest" description="Disordered" evidence="3">
    <location>
        <begin position="569"/>
        <end position="598"/>
    </location>
</feature>
<dbReference type="Gene3D" id="3.30.30.30">
    <property type="match status" value="2"/>
</dbReference>
<evidence type="ECO:0000256" key="3">
    <source>
        <dbReference type="SAM" id="MobiDB-lite"/>
    </source>
</evidence>
<sequence>MSALPPVVGINFGNSYASIAVFTKENVAECIANQDGERQIACAIAFIGQEVYIGNQAKPHLVKNAKNTLLGFRDLLGISYDEIPSHLGGNLVQHPDDPSIPAWKLEVLQPPPRPLPPLSNSTHANTPSASAQHSALATPASEPVPVTRYITALEASTLFLHSLAQSAEDFLGNPLTGAVITVPSSFTPKQRSALLQAAKDASIPVLQLLDESGAAALTTLSPTWCAADPLPGNRTQLLIDVGHSSTTITLLVLREGLIIPLASSTHPIGGHTVDELLLKHFCTEFTKKTKTPLNPKDTSDTRSIQKLLLALEHTKRTISASPTAASLSIESLKSGIDFTSTINRLRFDLLARPFYAALSTAVQELLSSTQQTATDPITIDEIVYVGGTASLPGLDEHLSVSSGFREDAETAFKRGEVVGGGVGDPTTILSRGCTYQALLVSELAEDQERNGNKEVLEGIQREEKKNVQATVTSRTIGLVFPKNIDALTAAGNGDAAHPDSLTDELTRSAGGSYVPLILKETPLPARRTFNLLLILPPNYSSPLSGGEGGKKSVLIELWEVEEGIKIEKRKPSKELPDDDEDSETVKDGGDEDEEEEEEVKHAVINKLALVGVLEVPVKEPPKATGKKAQEAKDREQVLISIKAVRSIDGGLVVEACHVEGGAKVVLQA</sequence>
<dbReference type="InterPro" id="IPR013126">
    <property type="entry name" value="Hsp_70_fam"/>
</dbReference>
<dbReference type="Gene3D" id="3.30.420.40">
    <property type="match status" value="3"/>
</dbReference>
<dbReference type="STRING" id="946122.A0A0C2WU43"/>
<name>A0A0C2WU43_AMAMK</name>
<dbReference type="SUPFAM" id="SSF53067">
    <property type="entry name" value="Actin-like ATPase domain"/>
    <property type="match status" value="2"/>
</dbReference>
<dbReference type="InParanoid" id="A0A0C2WU43"/>
<protein>
    <recommendedName>
        <fullName evidence="6">Actin-like ATPase domain-containing protein</fullName>
    </recommendedName>
</protein>